<sequence length="566" mass="64760">VNTVREFEAKIVFDKSSQTDKIIGERSSTESKLKCSNRNLVSIKIDSKNLGLDAKDLLGESCVSRPIKLQNDLSSDVERSNPGLSENFKRFIVMDKNALMDGLLGPDYAVELYLQYAPFNLSGKTCEEMGKIKLHLFDIVKKQTETEENEGIKKEKPKRYKCFLIEDEEEEQIVEGQQQQNKKQYLSDSAKAALEQRSYFAGFLKDGNENNIMGWEDVGRSENPRRSEGTNAQYLLEKEQQESTKTPIIEYIDDYETSPQKEHHEDVYTPDSKHVSSGSSYNKETEWETIPAVQAKFSTKDSNRMNEAESVNNQNSVDYSASFEAKQRKQHIDENISDNEKFEEEEGEESEEDLYSDEDINSITTTKSPQIPKMQRIPQRNASYGGSPRARVFPGLTKLITHTNSLVTTNKPVIQPSKKQIVNTKEQNIAKEYASRENNIALNRNTVDENVNALNKAKQNEKNELVNQNFITHPQQQQKLREVKMPPRDSQGRPLLLSPEHCRMISSYAQLYGASPSSVLSFVRNNCAFVKMYLPTASCSEIETLVKSCYERKMLMRKQLIKKRFL</sequence>
<organism evidence="3 4">
    <name type="scientific">Meloidogyne javanica</name>
    <name type="common">Root-knot nematode worm</name>
    <dbReference type="NCBI Taxonomy" id="6303"/>
    <lineage>
        <taxon>Eukaryota</taxon>
        <taxon>Metazoa</taxon>
        <taxon>Ecdysozoa</taxon>
        <taxon>Nematoda</taxon>
        <taxon>Chromadorea</taxon>
        <taxon>Rhabditida</taxon>
        <taxon>Tylenchina</taxon>
        <taxon>Tylenchomorpha</taxon>
        <taxon>Tylenchoidea</taxon>
        <taxon>Meloidogynidae</taxon>
        <taxon>Meloidogyninae</taxon>
        <taxon>Meloidogyne</taxon>
        <taxon>Meloidogyne incognita group</taxon>
    </lineage>
</organism>
<accession>A0A915M5G2</accession>
<dbReference type="AlphaFoldDB" id="A0A915M5G2"/>
<evidence type="ECO:0000313" key="3">
    <source>
        <dbReference type="Proteomes" id="UP000887561"/>
    </source>
</evidence>
<feature type="region of interest" description="Disordered" evidence="1">
    <location>
        <begin position="299"/>
        <end position="365"/>
    </location>
</feature>
<evidence type="ECO:0000259" key="2">
    <source>
        <dbReference type="Pfam" id="PF23626"/>
    </source>
</evidence>
<feature type="domain" description="aECM cysteine-cradle" evidence="2">
    <location>
        <begin position="499"/>
        <end position="552"/>
    </location>
</feature>
<dbReference type="Proteomes" id="UP000887561">
    <property type="component" value="Unplaced"/>
</dbReference>
<feature type="region of interest" description="Disordered" evidence="1">
    <location>
        <begin position="259"/>
        <end position="280"/>
    </location>
</feature>
<feature type="compositionally biased region" description="Acidic residues" evidence="1">
    <location>
        <begin position="341"/>
        <end position="360"/>
    </location>
</feature>
<feature type="compositionally biased region" description="Basic and acidic residues" evidence="1">
    <location>
        <begin position="325"/>
        <end position="340"/>
    </location>
</feature>
<dbReference type="PANTHER" id="PTHR37435">
    <property type="entry name" value="PROTEIN CBG14344"/>
    <property type="match status" value="1"/>
</dbReference>
<evidence type="ECO:0000313" key="4">
    <source>
        <dbReference type="WBParaSite" id="scaffold2799_cov146.g5449"/>
    </source>
</evidence>
<keyword evidence="3" id="KW-1185">Reference proteome</keyword>
<dbReference type="PANTHER" id="PTHR37435:SF5">
    <property type="entry name" value="SECRETED PROTEIN"/>
    <property type="match status" value="1"/>
</dbReference>
<dbReference type="Pfam" id="PF23626">
    <property type="entry name" value="CCD_aECM"/>
    <property type="match status" value="1"/>
</dbReference>
<feature type="compositionally biased region" description="Polar residues" evidence="1">
    <location>
        <begin position="309"/>
        <end position="319"/>
    </location>
</feature>
<proteinExistence type="predicted"/>
<dbReference type="WBParaSite" id="scaffold2799_cov146.g5449">
    <property type="protein sequence ID" value="scaffold2799_cov146.g5449"/>
    <property type="gene ID" value="scaffold2799_cov146.g5449"/>
</dbReference>
<name>A0A915M5G2_MELJA</name>
<evidence type="ECO:0000256" key="1">
    <source>
        <dbReference type="SAM" id="MobiDB-lite"/>
    </source>
</evidence>
<feature type="compositionally biased region" description="Basic and acidic residues" evidence="1">
    <location>
        <begin position="259"/>
        <end position="274"/>
    </location>
</feature>
<protein>
    <recommendedName>
        <fullName evidence="2">aECM cysteine-cradle domain-containing protein</fullName>
    </recommendedName>
</protein>
<reference evidence="4" key="1">
    <citation type="submission" date="2022-11" db="UniProtKB">
        <authorList>
            <consortium name="WormBaseParasite"/>
        </authorList>
    </citation>
    <scope>IDENTIFICATION</scope>
</reference>
<dbReference type="InterPro" id="IPR055352">
    <property type="entry name" value="CCD_aECM"/>
</dbReference>